<name>A0A3L6FV67_MAIZE</name>
<dbReference type="EMBL" id="NCVQ01000003">
    <property type="protein sequence ID" value="PWZ38666.1"/>
    <property type="molecule type" value="Genomic_DNA"/>
</dbReference>
<protein>
    <submittedName>
        <fullName evidence="1">Uncharacterized protein</fullName>
    </submittedName>
</protein>
<reference evidence="1 2" key="1">
    <citation type="journal article" date="2018" name="Nat. Genet.">
        <title>Extensive intraspecific gene order and gene structural variations between Mo17 and other maize genomes.</title>
        <authorList>
            <person name="Sun S."/>
            <person name="Zhou Y."/>
            <person name="Chen J."/>
            <person name="Shi J."/>
            <person name="Zhao H."/>
            <person name="Zhao H."/>
            <person name="Song W."/>
            <person name="Zhang M."/>
            <person name="Cui Y."/>
            <person name="Dong X."/>
            <person name="Liu H."/>
            <person name="Ma X."/>
            <person name="Jiao Y."/>
            <person name="Wang B."/>
            <person name="Wei X."/>
            <person name="Stein J.C."/>
            <person name="Glaubitz J.C."/>
            <person name="Lu F."/>
            <person name="Yu G."/>
            <person name="Liang C."/>
            <person name="Fengler K."/>
            <person name="Li B."/>
            <person name="Rafalski A."/>
            <person name="Schnable P.S."/>
            <person name="Ware D.H."/>
            <person name="Buckler E.S."/>
            <person name="Lai J."/>
        </authorList>
    </citation>
    <scope>NUCLEOTIDE SEQUENCE [LARGE SCALE GENOMIC DNA]</scope>
    <source>
        <strain evidence="2">cv. Missouri 17</strain>
        <tissue evidence="1">Seedling</tissue>
    </source>
</reference>
<dbReference type="Proteomes" id="UP000251960">
    <property type="component" value="Chromosome 2"/>
</dbReference>
<evidence type="ECO:0000313" key="2">
    <source>
        <dbReference type="Proteomes" id="UP000251960"/>
    </source>
</evidence>
<gene>
    <name evidence="1" type="ORF">Zm00014a_044259</name>
</gene>
<comment type="caution">
    <text evidence="1">The sequence shown here is derived from an EMBL/GenBank/DDBJ whole genome shotgun (WGS) entry which is preliminary data.</text>
</comment>
<dbReference type="AlphaFoldDB" id="A0A3L6FV67"/>
<organism evidence="1 2">
    <name type="scientific">Zea mays</name>
    <name type="common">Maize</name>
    <dbReference type="NCBI Taxonomy" id="4577"/>
    <lineage>
        <taxon>Eukaryota</taxon>
        <taxon>Viridiplantae</taxon>
        <taxon>Streptophyta</taxon>
        <taxon>Embryophyta</taxon>
        <taxon>Tracheophyta</taxon>
        <taxon>Spermatophyta</taxon>
        <taxon>Magnoliopsida</taxon>
        <taxon>Liliopsida</taxon>
        <taxon>Poales</taxon>
        <taxon>Poaceae</taxon>
        <taxon>PACMAD clade</taxon>
        <taxon>Panicoideae</taxon>
        <taxon>Andropogonodae</taxon>
        <taxon>Andropogoneae</taxon>
        <taxon>Tripsacinae</taxon>
        <taxon>Zea</taxon>
    </lineage>
</organism>
<sequence>MAVDSTQIWLNEARAFEFEHTHSHSH</sequence>
<accession>A0A3L6FV67</accession>
<proteinExistence type="predicted"/>
<evidence type="ECO:0000313" key="1">
    <source>
        <dbReference type="EMBL" id="PWZ38666.1"/>
    </source>
</evidence>